<dbReference type="EMBL" id="JAHXZJ010002237">
    <property type="protein sequence ID" value="KAH0547157.1"/>
    <property type="molecule type" value="Genomic_DNA"/>
</dbReference>
<gene>
    <name evidence="1" type="ORF">KQX54_017295</name>
</gene>
<organism evidence="1 2">
    <name type="scientific">Cotesia glomerata</name>
    <name type="common">Lepidopteran parasitic wasp</name>
    <name type="synonym">Apanteles glomeratus</name>
    <dbReference type="NCBI Taxonomy" id="32391"/>
    <lineage>
        <taxon>Eukaryota</taxon>
        <taxon>Metazoa</taxon>
        <taxon>Ecdysozoa</taxon>
        <taxon>Arthropoda</taxon>
        <taxon>Hexapoda</taxon>
        <taxon>Insecta</taxon>
        <taxon>Pterygota</taxon>
        <taxon>Neoptera</taxon>
        <taxon>Endopterygota</taxon>
        <taxon>Hymenoptera</taxon>
        <taxon>Apocrita</taxon>
        <taxon>Ichneumonoidea</taxon>
        <taxon>Braconidae</taxon>
        <taxon>Microgastrinae</taxon>
        <taxon>Cotesia</taxon>
    </lineage>
</organism>
<dbReference type="AlphaFoldDB" id="A0AAV7IA76"/>
<name>A0AAV7IA76_COTGL</name>
<evidence type="ECO:0000313" key="2">
    <source>
        <dbReference type="Proteomes" id="UP000826195"/>
    </source>
</evidence>
<keyword evidence="2" id="KW-1185">Reference proteome</keyword>
<sequence>MFSDGVFTAVDASYPQPYTYPQQYTYSQQYSGQYGTGNQQATVRNGYVWQQRIGQVISVNPASQSPSVVYYPTNRNPYEGRPVLTMLHNFFKWKLCVLSAFTRSRC</sequence>
<reference evidence="1 2" key="1">
    <citation type="journal article" date="2021" name="J. Hered.">
        <title>A chromosome-level genome assembly of the parasitoid wasp, Cotesia glomerata (Hymenoptera: Braconidae).</title>
        <authorList>
            <person name="Pinto B.J."/>
            <person name="Weis J.J."/>
            <person name="Gamble T."/>
            <person name="Ode P.J."/>
            <person name="Paul R."/>
            <person name="Zaspel J.M."/>
        </authorList>
    </citation>
    <scope>NUCLEOTIDE SEQUENCE [LARGE SCALE GENOMIC DNA]</scope>
    <source>
        <strain evidence="1">CgM1</strain>
    </source>
</reference>
<dbReference type="Proteomes" id="UP000826195">
    <property type="component" value="Unassembled WGS sequence"/>
</dbReference>
<accession>A0AAV7IA76</accession>
<evidence type="ECO:0000313" key="1">
    <source>
        <dbReference type="EMBL" id="KAH0547157.1"/>
    </source>
</evidence>
<proteinExistence type="predicted"/>
<protein>
    <submittedName>
        <fullName evidence="1">Uncharacterized protein</fullName>
    </submittedName>
</protein>
<comment type="caution">
    <text evidence="1">The sequence shown here is derived from an EMBL/GenBank/DDBJ whole genome shotgun (WGS) entry which is preliminary data.</text>
</comment>